<dbReference type="EMBL" id="CP003629">
    <property type="protein sequence ID" value="AFQ44245.1"/>
    <property type="molecule type" value="Genomic_DNA"/>
</dbReference>
<dbReference type="GO" id="GO:0033194">
    <property type="term" value="P:response to hydroperoxide"/>
    <property type="evidence" value="ECO:0007669"/>
    <property type="project" value="TreeGrafter"/>
</dbReference>
<comment type="similarity">
    <text evidence="1">Belongs to the UPF0246 family.</text>
</comment>
<protein>
    <recommendedName>
        <fullName evidence="1">UPF0246 protein Desmer_2312</fullName>
    </recommendedName>
</protein>
<reference evidence="3" key="2">
    <citation type="submission" date="2012-08" db="EMBL/GenBank/DDBJ databases">
        <title>Finished genome of Desulfosporosinus meridiei DSM 13257.</title>
        <authorList>
            <person name="Huntemann M."/>
            <person name="Wei C.-L."/>
            <person name="Han J."/>
            <person name="Detter J.C."/>
            <person name="Han C."/>
            <person name="Davenport K."/>
            <person name="Daligault H."/>
            <person name="Erkkila T."/>
            <person name="Gu W."/>
            <person name="Munk A.C.C."/>
            <person name="Teshima H."/>
            <person name="Xu Y."/>
            <person name="Chain P."/>
            <person name="Tapia R."/>
            <person name="Chen A."/>
            <person name="Krypides N."/>
            <person name="Mavromatis K."/>
            <person name="Markowitz V."/>
            <person name="Szeto E."/>
            <person name="Ivanova N."/>
            <person name="Mikhailova N."/>
            <person name="Ovchinnikova G."/>
            <person name="Pagani I."/>
            <person name="Pati A."/>
            <person name="Goodwin L."/>
            <person name="Peters L."/>
            <person name="Pitluck S."/>
            <person name="Woyke T."/>
            <person name="Pester M."/>
            <person name="Spring S."/>
            <person name="Ollivier B."/>
            <person name="Rattei T."/>
            <person name="Klenk H.-P."/>
            <person name="Wagner M."/>
            <person name="Loy A."/>
        </authorList>
    </citation>
    <scope>NUCLEOTIDE SEQUENCE [LARGE SCALE GENOMIC DNA]</scope>
    <source>
        <strain evidence="3">ATCC BAA-275 / DSM 13257 / NCIMB 13706 / S10</strain>
    </source>
</reference>
<evidence type="ECO:0000313" key="2">
    <source>
        <dbReference type="EMBL" id="AFQ44245.1"/>
    </source>
</evidence>
<dbReference type="AlphaFoldDB" id="J7IRG0"/>
<dbReference type="OrthoDB" id="9777133at2"/>
<organism evidence="2 3">
    <name type="scientific">Desulfosporosinus meridiei (strain ATCC BAA-275 / DSM 13257 / KCTC 12902 / NCIMB 13706 / S10)</name>
    <dbReference type="NCBI Taxonomy" id="768704"/>
    <lineage>
        <taxon>Bacteria</taxon>
        <taxon>Bacillati</taxon>
        <taxon>Bacillota</taxon>
        <taxon>Clostridia</taxon>
        <taxon>Eubacteriales</taxon>
        <taxon>Desulfitobacteriaceae</taxon>
        <taxon>Desulfosporosinus</taxon>
    </lineage>
</organism>
<dbReference type="Pfam" id="PF03883">
    <property type="entry name" value="H2O2_YaaD"/>
    <property type="match status" value="1"/>
</dbReference>
<name>J7IRG0_DESMD</name>
<evidence type="ECO:0000313" key="3">
    <source>
        <dbReference type="Proteomes" id="UP000005262"/>
    </source>
</evidence>
<dbReference type="InterPro" id="IPR005583">
    <property type="entry name" value="YaaA"/>
</dbReference>
<dbReference type="Proteomes" id="UP000005262">
    <property type="component" value="Chromosome"/>
</dbReference>
<accession>J7IRG0</accession>
<dbReference type="NCBIfam" id="NF002543">
    <property type="entry name" value="PRK02101.1-4"/>
    <property type="match status" value="1"/>
</dbReference>
<proteinExistence type="inferred from homology"/>
<keyword evidence="3" id="KW-1185">Reference proteome</keyword>
<dbReference type="HOGENOM" id="CLU_061989_1_0_9"/>
<reference evidence="2 3" key="1">
    <citation type="journal article" date="2012" name="J. Bacteriol.">
        <title>Complete genome sequences of Desulfosporosinus orientis DSM765T, Desulfosporosinus youngiae DSM17734T, Desulfosporosinus meridiei DSM13257T, and Desulfosporosinus acidiphilus DSM22704T.</title>
        <authorList>
            <person name="Pester M."/>
            <person name="Brambilla E."/>
            <person name="Alazard D."/>
            <person name="Rattei T."/>
            <person name="Weinmaier T."/>
            <person name="Han J."/>
            <person name="Lucas S."/>
            <person name="Lapidus A."/>
            <person name="Cheng J.F."/>
            <person name="Goodwin L."/>
            <person name="Pitluck S."/>
            <person name="Peters L."/>
            <person name="Ovchinnikova G."/>
            <person name="Teshima H."/>
            <person name="Detter J.C."/>
            <person name="Han C.S."/>
            <person name="Tapia R."/>
            <person name="Land M.L."/>
            <person name="Hauser L."/>
            <person name="Kyrpides N.C."/>
            <person name="Ivanova N.N."/>
            <person name="Pagani I."/>
            <person name="Huntmann M."/>
            <person name="Wei C.L."/>
            <person name="Davenport K.W."/>
            <person name="Daligault H."/>
            <person name="Chain P.S."/>
            <person name="Chen A."/>
            <person name="Mavromatis K."/>
            <person name="Markowitz V."/>
            <person name="Szeto E."/>
            <person name="Mikhailova N."/>
            <person name="Pati A."/>
            <person name="Wagner M."/>
            <person name="Woyke T."/>
            <person name="Ollivier B."/>
            <person name="Klenk H.P."/>
            <person name="Spring S."/>
            <person name="Loy A."/>
        </authorList>
    </citation>
    <scope>NUCLEOTIDE SEQUENCE [LARGE SCALE GENOMIC DNA]</scope>
    <source>
        <strain evidence="3">ATCC BAA-275 / DSM 13257 / NCIMB 13706 / S10</strain>
    </source>
</reference>
<dbReference type="RefSeq" id="WP_014903159.1">
    <property type="nucleotide sequence ID" value="NC_018515.1"/>
</dbReference>
<evidence type="ECO:0000256" key="1">
    <source>
        <dbReference type="HAMAP-Rule" id="MF_00652"/>
    </source>
</evidence>
<dbReference type="PANTHER" id="PTHR30283">
    <property type="entry name" value="PEROXIDE STRESS RESPONSE PROTEIN YAAA"/>
    <property type="match status" value="1"/>
</dbReference>
<dbReference type="GO" id="GO:0005829">
    <property type="term" value="C:cytosol"/>
    <property type="evidence" value="ECO:0007669"/>
    <property type="project" value="TreeGrafter"/>
</dbReference>
<dbReference type="KEGG" id="dmi:Desmer_2312"/>
<dbReference type="eggNOG" id="COG3022">
    <property type="taxonomic scope" value="Bacteria"/>
</dbReference>
<dbReference type="STRING" id="768704.Desmer_2312"/>
<dbReference type="PANTHER" id="PTHR30283:SF4">
    <property type="entry name" value="PEROXIDE STRESS RESISTANCE PROTEIN YAAA"/>
    <property type="match status" value="1"/>
</dbReference>
<gene>
    <name evidence="2" type="ordered locus">Desmer_2312</name>
</gene>
<sequence length="252" mass="29460">MKIIISPAKKMNFDGDFLPPRQAPVYLDKTQKLKEYLQSLTYDELKKLLCCNDEIARLNYERYQRLDLWGYTNPAILAYDGIQYKYMAPQVFEGDYYDYIEDRLRILSGFYGILKPFDGVVPYRLEMQAKLKTAVCHNLYEFWQDDIYRDLTLNDTTILNLASAEYSKTVAKYLTADVNYVSCKFGELIGGKVIEKGVYVKMARGEMVRFMAENAVDDLAEIKEFNRLGFEYKDELSDKNTFVFVKVTSKFK</sequence>
<dbReference type="HAMAP" id="MF_00652">
    <property type="entry name" value="UPF0246"/>
    <property type="match status" value="1"/>
</dbReference>